<reference evidence="1 2" key="1">
    <citation type="submission" date="2019-09" db="EMBL/GenBank/DDBJ databases">
        <authorList>
            <person name="Depoorter E."/>
        </authorList>
    </citation>
    <scope>NUCLEOTIDE SEQUENCE [LARGE SCALE GENOMIC DNA]</scope>
    <source>
        <strain evidence="1">LMG 23254</strain>
    </source>
</reference>
<sequence>MIEQIAYLALLSAPELVSGASSLAGNMVEGVGRRFASGVYEEISGKLTRDAGLFGGTLSKAISGQMAGAVESLQASAASVLSSALQGEGVTLAAVDELRILRKLAADAADGRDIGPALAELKQFYAKQTANH</sequence>
<evidence type="ECO:0000313" key="1">
    <source>
        <dbReference type="EMBL" id="VWC40465.1"/>
    </source>
</evidence>
<evidence type="ECO:0000313" key="2">
    <source>
        <dbReference type="Proteomes" id="UP000494218"/>
    </source>
</evidence>
<protein>
    <submittedName>
        <fullName evidence="1">Uncharacterized protein</fullName>
    </submittedName>
</protein>
<gene>
    <name evidence="1" type="ORF">BLA23254_06928</name>
</gene>
<dbReference type="Proteomes" id="UP000494218">
    <property type="component" value="Unassembled WGS sequence"/>
</dbReference>
<name>A0A6P2RX10_BURL3</name>
<dbReference type="EMBL" id="CABVPW010000048">
    <property type="protein sequence ID" value="VWC40465.1"/>
    <property type="molecule type" value="Genomic_DNA"/>
</dbReference>
<organism evidence="1 2">
    <name type="scientific">Burkholderia lata (strain ATCC 17760 / DSM 23089 / LMG 22485 / NCIMB 9086 / R18194 / 383)</name>
    <dbReference type="NCBI Taxonomy" id="482957"/>
    <lineage>
        <taxon>Bacteria</taxon>
        <taxon>Pseudomonadati</taxon>
        <taxon>Pseudomonadota</taxon>
        <taxon>Betaproteobacteria</taxon>
        <taxon>Burkholderiales</taxon>
        <taxon>Burkholderiaceae</taxon>
        <taxon>Burkholderia</taxon>
        <taxon>Burkholderia cepacia complex</taxon>
    </lineage>
</organism>
<accession>A0A6P2RX10</accession>
<proteinExistence type="predicted"/>
<dbReference type="RefSeq" id="WP_175034994.1">
    <property type="nucleotide sequence ID" value="NZ_CABVPW010000048.1"/>
</dbReference>
<dbReference type="AlphaFoldDB" id="A0A6P2RX10"/>